<dbReference type="Proteomes" id="UP001566132">
    <property type="component" value="Unassembled WGS sequence"/>
</dbReference>
<protein>
    <recommendedName>
        <fullName evidence="3">CD80-like immunoglobulin C2-set domain-containing protein</fullName>
    </recommendedName>
</protein>
<dbReference type="AlphaFoldDB" id="A0ABD1E9B4"/>
<name>A0ABD1E9B4_HYPHA</name>
<accession>A0ABD1E9B4</accession>
<feature type="domain" description="CD80-like immunoglobulin C2-set" evidence="3">
    <location>
        <begin position="148"/>
        <end position="200"/>
    </location>
</feature>
<comment type="caution">
    <text evidence="4">The sequence shown here is derived from an EMBL/GenBank/DDBJ whole genome shotgun (WGS) entry which is preliminary data.</text>
</comment>
<dbReference type="InterPro" id="IPR036179">
    <property type="entry name" value="Ig-like_dom_sf"/>
</dbReference>
<evidence type="ECO:0000313" key="4">
    <source>
        <dbReference type="EMBL" id="KAL1491238.1"/>
    </source>
</evidence>
<evidence type="ECO:0000259" key="3">
    <source>
        <dbReference type="Pfam" id="PF08205"/>
    </source>
</evidence>
<dbReference type="InterPro" id="IPR013162">
    <property type="entry name" value="CD80_C2-set"/>
</dbReference>
<reference evidence="4 5" key="1">
    <citation type="submission" date="2024-05" db="EMBL/GenBank/DDBJ databases">
        <title>Genetic variation in Jamaican populations of the coffee berry borer (Hypothenemus hampei).</title>
        <authorList>
            <person name="Errbii M."/>
            <person name="Myrie A."/>
        </authorList>
    </citation>
    <scope>NUCLEOTIDE SEQUENCE [LARGE SCALE GENOMIC DNA]</scope>
    <source>
        <strain evidence="4">JA-Hopewell-2020-01-JO</strain>
        <tissue evidence="4">Whole body</tissue>
    </source>
</reference>
<dbReference type="SUPFAM" id="SSF48726">
    <property type="entry name" value="Immunoglobulin"/>
    <property type="match status" value="1"/>
</dbReference>
<feature type="chain" id="PRO_5044830366" description="CD80-like immunoglobulin C2-set domain-containing protein" evidence="2">
    <location>
        <begin position="18"/>
        <end position="296"/>
    </location>
</feature>
<proteinExistence type="predicted"/>
<keyword evidence="5" id="KW-1185">Reference proteome</keyword>
<evidence type="ECO:0000256" key="1">
    <source>
        <dbReference type="ARBA" id="ARBA00023157"/>
    </source>
</evidence>
<gene>
    <name evidence="4" type="ORF">ABEB36_011863</name>
</gene>
<dbReference type="PANTHER" id="PTHR21261:SF8">
    <property type="entry name" value="BEATEN PATH IA, ISOFORM B-RELATED"/>
    <property type="match status" value="1"/>
</dbReference>
<evidence type="ECO:0000313" key="5">
    <source>
        <dbReference type="Proteomes" id="UP001566132"/>
    </source>
</evidence>
<keyword evidence="2" id="KW-0732">Signal</keyword>
<keyword evidence="1" id="KW-1015">Disulfide bond</keyword>
<dbReference type="Gene3D" id="2.60.40.10">
    <property type="entry name" value="Immunoglobulins"/>
    <property type="match status" value="1"/>
</dbReference>
<dbReference type="Pfam" id="PF08205">
    <property type="entry name" value="C2-set_2"/>
    <property type="match status" value="1"/>
</dbReference>
<sequence length="296" mass="34465">MPSINWLSILPLLACRALKNVQIKVPQAVVRGRDAAVQCVFDLESDQLYVLKWYLGEHEFFRYSPKNDVPIKVFPVHSFKVDLNASIPERIILKNVSALDDPLKCEVTNEYPSYYTVLKSAELQVVDLPKTEPYIIGLKTHYSINEFIQAECHSVLSYPAANISWYVNGQPFREPYVFKRTTKIGKLYTVTSNLRLKSLKKYFIDGRMRVRCSTNLYDTYHRNIEESVLLKNEMSDEFWDDKEPETPFSEPPMDNSFVVKETFPEWFWPMSSGSSGQLLYSIKIYPLIVTWSFLLR</sequence>
<evidence type="ECO:0000256" key="2">
    <source>
        <dbReference type="SAM" id="SignalP"/>
    </source>
</evidence>
<feature type="signal peptide" evidence="2">
    <location>
        <begin position="1"/>
        <end position="17"/>
    </location>
</feature>
<dbReference type="PANTHER" id="PTHR21261">
    <property type="entry name" value="BEAT PROTEIN"/>
    <property type="match status" value="1"/>
</dbReference>
<organism evidence="4 5">
    <name type="scientific">Hypothenemus hampei</name>
    <name type="common">Coffee berry borer</name>
    <dbReference type="NCBI Taxonomy" id="57062"/>
    <lineage>
        <taxon>Eukaryota</taxon>
        <taxon>Metazoa</taxon>
        <taxon>Ecdysozoa</taxon>
        <taxon>Arthropoda</taxon>
        <taxon>Hexapoda</taxon>
        <taxon>Insecta</taxon>
        <taxon>Pterygota</taxon>
        <taxon>Neoptera</taxon>
        <taxon>Endopterygota</taxon>
        <taxon>Coleoptera</taxon>
        <taxon>Polyphaga</taxon>
        <taxon>Cucujiformia</taxon>
        <taxon>Curculionidae</taxon>
        <taxon>Scolytinae</taxon>
        <taxon>Hypothenemus</taxon>
    </lineage>
</organism>
<dbReference type="InterPro" id="IPR013783">
    <property type="entry name" value="Ig-like_fold"/>
</dbReference>
<dbReference type="EMBL" id="JBDJPC010000009">
    <property type="protein sequence ID" value="KAL1491238.1"/>
    <property type="molecule type" value="Genomic_DNA"/>
</dbReference>